<dbReference type="SUPFAM" id="SSF46689">
    <property type="entry name" value="Homeodomain-like"/>
    <property type="match status" value="1"/>
</dbReference>
<dbReference type="RefSeq" id="WP_142864787.1">
    <property type="nucleotide sequence ID" value="NZ_VJMF01000154.1"/>
</dbReference>
<name>A0A549SCC4_METSR</name>
<dbReference type="EMBL" id="VJMF01000154">
    <property type="protein sequence ID" value="TRL20651.1"/>
    <property type="molecule type" value="Genomic_DNA"/>
</dbReference>
<dbReference type="Gene3D" id="1.10.10.60">
    <property type="entry name" value="Homeodomain-like"/>
    <property type="match status" value="1"/>
</dbReference>
<accession>A0A549SCC4</accession>
<dbReference type="InterPro" id="IPR009057">
    <property type="entry name" value="Homeodomain-like_sf"/>
</dbReference>
<reference evidence="1 2" key="1">
    <citation type="submission" date="2019-07" db="EMBL/GenBank/DDBJ databases">
        <title>Ln-dependent methylotrophs.</title>
        <authorList>
            <person name="Tani A."/>
        </authorList>
    </citation>
    <scope>NUCLEOTIDE SEQUENCE [LARGE SCALE GENOMIC DNA]</scope>
    <source>
        <strain evidence="1 2">SM89A</strain>
    </source>
</reference>
<protein>
    <submittedName>
        <fullName evidence="1">Uncharacterized protein</fullName>
    </submittedName>
</protein>
<proteinExistence type="predicted"/>
<organism evidence="1 2">
    <name type="scientific">Methylosinus sporium</name>
    <dbReference type="NCBI Taxonomy" id="428"/>
    <lineage>
        <taxon>Bacteria</taxon>
        <taxon>Pseudomonadati</taxon>
        <taxon>Pseudomonadota</taxon>
        <taxon>Alphaproteobacteria</taxon>
        <taxon>Hyphomicrobiales</taxon>
        <taxon>Methylocystaceae</taxon>
        <taxon>Methylosinus</taxon>
    </lineage>
</organism>
<evidence type="ECO:0000313" key="1">
    <source>
        <dbReference type="EMBL" id="TRL20651.1"/>
    </source>
</evidence>
<sequence>MSRPAAPYRRVRLRTLGVDLSLFYEATFDELAPQFLVRHDEGGPFLSVGDPIGLLIQTERDATMREVQLRRAAAQERADSAEPLLLMVGRTPDNDRRTCRSDVLPLRTDDVAVDMLVGNSLEAVERRLVLRTLRRFKGDFRRTALALGVSNEEFCRKLSAILVPAPSDPFAI</sequence>
<dbReference type="AlphaFoldDB" id="A0A549SCC4"/>
<gene>
    <name evidence="1" type="ORF">FM996_21820</name>
</gene>
<dbReference type="Proteomes" id="UP000316781">
    <property type="component" value="Unassembled WGS sequence"/>
</dbReference>
<comment type="caution">
    <text evidence="1">The sequence shown here is derived from an EMBL/GenBank/DDBJ whole genome shotgun (WGS) entry which is preliminary data.</text>
</comment>
<evidence type="ECO:0000313" key="2">
    <source>
        <dbReference type="Proteomes" id="UP000316781"/>
    </source>
</evidence>